<evidence type="ECO:0000313" key="3">
    <source>
        <dbReference type="Proteomes" id="UP000294325"/>
    </source>
</evidence>
<dbReference type="AlphaFoldDB" id="A0A4P7BYZ5"/>
<protein>
    <recommendedName>
        <fullName evidence="4">DUF4124 domain-containing protein</fullName>
    </recommendedName>
</protein>
<reference evidence="2 3" key="1">
    <citation type="submission" date="2019-03" db="EMBL/GenBank/DDBJ databases">
        <title>The genome sequence of Nitrosococcus wardiae strain D1FHST reveals the archetypal metabolic capacity of ammonia-oxidizing Gammaproteobacteria.</title>
        <authorList>
            <person name="Wang L."/>
            <person name="Lim C.K."/>
            <person name="Hanson T.E."/>
            <person name="Dang H."/>
            <person name="Klotz M.G."/>
        </authorList>
    </citation>
    <scope>NUCLEOTIDE SEQUENCE [LARGE SCALE GENOMIC DNA]</scope>
    <source>
        <strain evidence="2 3">D1FHS</strain>
    </source>
</reference>
<dbReference type="OrthoDB" id="7064973at2"/>
<evidence type="ECO:0008006" key="4">
    <source>
        <dbReference type="Google" id="ProtNLM"/>
    </source>
</evidence>
<evidence type="ECO:0000313" key="2">
    <source>
        <dbReference type="EMBL" id="QBQ53656.1"/>
    </source>
</evidence>
<sequence length="217" mass="24851">MPKVSNVIQIRFISGVLIFTVLCHFGPSIHAGELYRYIDEKGTQVLSGHLPPEATQGGYEIINDQTMVVIERVPPAKTKKQLAEEARLAKIEAEKQRRAQEQANYDRILLATFSSETDLLRSRDSQIEAIEGLINLAQGKIRTLRQTLIKYQSQAAHLERNGQPLPQPLLNNIQTAKTRLMNNQRYIVKKRQEQDSIRRKFAKDLERLQELRQSTPP</sequence>
<organism evidence="2 3">
    <name type="scientific">Nitrosococcus wardiae</name>
    <dbReference type="NCBI Taxonomy" id="1814290"/>
    <lineage>
        <taxon>Bacteria</taxon>
        <taxon>Pseudomonadati</taxon>
        <taxon>Pseudomonadota</taxon>
        <taxon>Gammaproteobacteria</taxon>
        <taxon>Chromatiales</taxon>
        <taxon>Chromatiaceae</taxon>
        <taxon>Nitrosococcus</taxon>
    </lineage>
</organism>
<feature type="coiled-coil region" evidence="1">
    <location>
        <begin position="76"/>
        <end position="103"/>
    </location>
</feature>
<dbReference type="Proteomes" id="UP000294325">
    <property type="component" value="Chromosome"/>
</dbReference>
<gene>
    <name evidence="2" type="ORF">E3U44_03380</name>
</gene>
<evidence type="ECO:0000256" key="1">
    <source>
        <dbReference type="SAM" id="Coils"/>
    </source>
</evidence>
<keyword evidence="1" id="KW-0175">Coiled coil</keyword>
<dbReference type="EMBL" id="CP038033">
    <property type="protein sequence ID" value="QBQ53656.1"/>
    <property type="molecule type" value="Genomic_DNA"/>
</dbReference>
<keyword evidence="3" id="KW-1185">Reference proteome</keyword>
<accession>A0A4P7BYZ5</accession>
<dbReference type="KEGG" id="nwr:E3U44_03380"/>
<proteinExistence type="predicted"/>
<dbReference type="RefSeq" id="WP_134356668.1">
    <property type="nucleotide sequence ID" value="NZ_CP038033.1"/>
</dbReference>
<name>A0A4P7BYZ5_9GAMM</name>